<dbReference type="InterPro" id="IPR034154">
    <property type="entry name" value="TOPRIM_DnaG/twinkle"/>
</dbReference>
<evidence type="ECO:0000256" key="1">
    <source>
        <dbReference type="SAM" id="MobiDB-lite"/>
    </source>
</evidence>
<proteinExistence type="predicted"/>
<keyword evidence="5" id="KW-1185">Reference proteome</keyword>
<dbReference type="EMBL" id="JBHRSB010000013">
    <property type="protein sequence ID" value="MFC3003697.1"/>
    <property type="molecule type" value="Genomic_DNA"/>
</dbReference>
<sequence>MTATDLPALKAAAVAAAGAIAEELLGERNRHASGRDRWHFGRGNGSLWVHLAGERAGTWHDGATGQGGDMIALTQHARATDFLGAVEWLRGFLGEGAADARPMARPALAQPQAPREASADDAAREARALETWHGACEGIEGKPAAAHLRSRRIDPARLPANTGSGWPAALRWHAASSALVIAVNDAASGLVRAVQTLALHPDGTPRRRANGSKVKLSFGPIAGRAVRFGWQHDAEGRWGIAEGPVTALAAAQLLGHPVWAALGAGNLPNVTPPSWARTATVVADHDDAGLAAAEEAARRLGALLPTRIIRAAQCGLDAADLAGAAP</sequence>
<feature type="domain" description="Toprim" evidence="2">
    <location>
        <begin position="239"/>
        <end position="322"/>
    </location>
</feature>
<gene>
    <name evidence="4" type="ORF">ACFOD3_27640</name>
</gene>
<dbReference type="CDD" id="cd01029">
    <property type="entry name" value="TOPRIM_primases"/>
    <property type="match status" value="1"/>
</dbReference>
<name>A0ABV7C162_9PROT</name>
<evidence type="ECO:0000259" key="2">
    <source>
        <dbReference type="Pfam" id="PF13362"/>
    </source>
</evidence>
<evidence type="ECO:0000259" key="3">
    <source>
        <dbReference type="Pfam" id="PF23639"/>
    </source>
</evidence>
<dbReference type="Pfam" id="PF23639">
    <property type="entry name" value="DUF7146"/>
    <property type="match status" value="1"/>
</dbReference>
<reference evidence="5" key="1">
    <citation type="journal article" date="2019" name="Int. J. Syst. Evol. Microbiol.">
        <title>The Global Catalogue of Microorganisms (GCM) 10K type strain sequencing project: providing services to taxonomists for standard genome sequencing and annotation.</title>
        <authorList>
            <consortium name="The Broad Institute Genomics Platform"/>
            <consortium name="The Broad Institute Genome Sequencing Center for Infectious Disease"/>
            <person name="Wu L."/>
            <person name="Ma J."/>
        </authorList>
    </citation>
    <scope>NUCLEOTIDE SEQUENCE [LARGE SCALE GENOMIC DNA]</scope>
    <source>
        <strain evidence="5">CGMCC 1.16855</strain>
    </source>
</reference>
<comment type="caution">
    <text evidence="4">The sequence shown here is derived from an EMBL/GenBank/DDBJ whole genome shotgun (WGS) entry which is preliminary data.</text>
</comment>
<dbReference type="RefSeq" id="WP_216840138.1">
    <property type="nucleotide sequence ID" value="NZ_JAFNJS010000013.1"/>
</dbReference>
<evidence type="ECO:0000313" key="5">
    <source>
        <dbReference type="Proteomes" id="UP001595420"/>
    </source>
</evidence>
<accession>A0ABV7C162</accession>
<feature type="compositionally biased region" description="Low complexity" evidence="1">
    <location>
        <begin position="105"/>
        <end position="116"/>
    </location>
</feature>
<dbReference type="InterPro" id="IPR006171">
    <property type="entry name" value="TOPRIM_dom"/>
</dbReference>
<dbReference type="Pfam" id="PF13362">
    <property type="entry name" value="Toprim_3"/>
    <property type="match status" value="1"/>
</dbReference>
<dbReference type="Proteomes" id="UP001595420">
    <property type="component" value="Unassembled WGS sequence"/>
</dbReference>
<evidence type="ECO:0000313" key="4">
    <source>
        <dbReference type="EMBL" id="MFC3003697.1"/>
    </source>
</evidence>
<organism evidence="4 5">
    <name type="scientific">Falsiroseomonas tokyonensis</name>
    <dbReference type="NCBI Taxonomy" id="430521"/>
    <lineage>
        <taxon>Bacteria</taxon>
        <taxon>Pseudomonadati</taxon>
        <taxon>Pseudomonadota</taxon>
        <taxon>Alphaproteobacteria</taxon>
        <taxon>Acetobacterales</taxon>
        <taxon>Roseomonadaceae</taxon>
        <taxon>Falsiroseomonas</taxon>
    </lineage>
</organism>
<dbReference type="InterPro" id="IPR055570">
    <property type="entry name" value="DUF7146"/>
</dbReference>
<feature type="region of interest" description="Disordered" evidence="1">
    <location>
        <begin position="105"/>
        <end position="125"/>
    </location>
</feature>
<protein>
    <submittedName>
        <fullName evidence="4">Toprim domain-containing protein</fullName>
    </submittedName>
</protein>
<feature type="domain" description="DUF7146" evidence="3">
    <location>
        <begin position="123"/>
        <end position="228"/>
    </location>
</feature>